<evidence type="ECO:0008006" key="4">
    <source>
        <dbReference type="Google" id="ProtNLM"/>
    </source>
</evidence>
<sequence>MAIDNLPIRLLVNEHEYALLQRLLWRSSSPKTASTTNEIQPQDGTLNPDVQDDHHKAAAFRSASRVFVVTYGTLKTIGVILDRLATRGSRTATRSRKPLVASHSKMALSFSSLLFFHAILYRIFVRLRLQLLHEKVRSIKERYPRIYTILTSRIAPAVAASLSGLALGICPADQLRMTMAIYVGCRALEIGYAAIEHTKLIRRKPSWVGSWLLFALAQGQMLHAFVFDRDCSPAAYGSFIVGYTPEYIQSPPENLSFRVSWPTPDSIVDALAQMARLRWPTFVSPILYPKMVTTLPASIDPIISPITSRAHPGIQNLSCALIHPSDPSCFLAYLRQMLLSFPQIAKLFTKYYGALSLLRFKKVLEAPVASLNRLSESILRSTIAVAGSIGAAWGTICLFQIILPRAFLPKFRFFLGGVLGGLFQLFDRTGVGHANSLYAARMSVDSLWKVGVKHRWWKGIKGGDVWVFVAALALVNVVYDMGKDTPAGQDRALGLIKVLRGEVELGLRKKNETSTKATTTEEKVKQS</sequence>
<dbReference type="Proteomes" id="UP000054266">
    <property type="component" value="Unassembled WGS sequence"/>
</dbReference>
<feature type="transmembrane region" description="Helical" evidence="1">
    <location>
        <begin position="146"/>
        <end position="169"/>
    </location>
</feature>
<dbReference type="InterPro" id="IPR026749">
    <property type="entry name" value="Tmem135"/>
</dbReference>
<feature type="transmembrane region" description="Helical" evidence="1">
    <location>
        <begin position="175"/>
        <end position="195"/>
    </location>
</feature>
<feature type="transmembrane region" description="Helical" evidence="1">
    <location>
        <begin position="383"/>
        <end position="403"/>
    </location>
</feature>
<keyword evidence="3" id="KW-1185">Reference proteome</keyword>
<dbReference type="PANTHER" id="PTHR12459:SF19">
    <property type="entry name" value="TRANSMEMBRANE PROTEIN 135 N-TERMINAL DOMAIN-CONTAINING PROTEIN"/>
    <property type="match status" value="1"/>
</dbReference>
<keyword evidence="1" id="KW-0472">Membrane</keyword>
<keyword evidence="1" id="KW-0812">Transmembrane</keyword>
<gene>
    <name evidence="2" type="ORF">PV04_06202</name>
</gene>
<feature type="transmembrane region" description="Helical" evidence="1">
    <location>
        <begin position="106"/>
        <end position="125"/>
    </location>
</feature>
<dbReference type="EMBL" id="KN846959">
    <property type="protein sequence ID" value="KIW66919.1"/>
    <property type="molecule type" value="Genomic_DNA"/>
</dbReference>
<proteinExistence type="predicted"/>
<reference evidence="2 3" key="1">
    <citation type="submission" date="2015-01" db="EMBL/GenBank/DDBJ databases">
        <title>The Genome Sequence of Capronia semiimmersa CBS27337.</title>
        <authorList>
            <consortium name="The Broad Institute Genomics Platform"/>
            <person name="Cuomo C."/>
            <person name="de Hoog S."/>
            <person name="Gorbushina A."/>
            <person name="Stielow B."/>
            <person name="Teixiera M."/>
            <person name="Abouelleil A."/>
            <person name="Chapman S.B."/>
            <person name="Priest M."/>
            <person name="Young S.K."/>
            <person name="Wortman J."/>
            <person name="Nusbaum C."/>
            <person name="Birren B."/>
        </authorList>
    </citation>
    <scope>NUCLEOTIDE SEQUENCE [LARGE SCALE GENOMIC DNA]</scope>
    <source>
        <strain evidence="2 3">CBS 27337</strain>
    </source>
</reference>
<dbReference type="PANTHER" id="PTHR12459">
    <property type="entry name" value="TRANSMEMBRANE PROTEIN 135-RELATED"/>
    <property type="match status" value="1"/>
</dbReference>
<evidence type="ECO:0000256" key="1">
    <source>
        <dbReference type="SAM" id="Phobius"/>
    </source>
</evidence>
<name>A0A0D2G4C4_9EURO</name>
<evidence type="ECO:0000313" key="3">
    <source>
        <dbReference type="Proteomes" id="UP000054266"/>
    </source>
</evidence>
<dbReference type="AlphaFoldDB" id="A0A0D2G4C4"/>
<protein>
    <recommendedName>
        <fullName evidence="4">Transmembrane protein 135 N-terminal domain-containing protein</fullName>
    </recommendedName>
</protein>
<keyword evidence="1" id="KW-1133">Transmembrane helix</keyword>
<dbReference type="HOGENOM" id="CLU_038406_0_0_1"/>
<evidence type="ECO:0000313" key="2">
    <source>
        <dbReference type="EMBL" id="KIW66919.1"/>
    </source>
</evidence>
<accession>A0A0D2G4C4</accession>
<organism evidence="2 3">
    <name type="scientific">Phialophora macrospora</name>
    <dbReference type="NCBI Taxonomy" id="1851006"/>
    <lineage>
        <taxon>Eukaryota</taxon>
        <taxon>Fungi</taxon>
        <taxon>Dikarya</taxon>
        <taxon>Ascomycota</taxon>
        <taxon>Pezizomycotina</taxon>
        <taxon>Eurotiomycetes</taxon>
        <taxon>Chaetothyriomycetidae</taxon>
        <taxon>Chaetothyriales</taxon>
        <taxon>Herpotrichiellaceae</taxon>
        <taxon>Phialophora</taxon>
    </lineage>
</organism>